<dbReference type="Gene3D" id="3.30.70.270">
    <property type="match status" value="1"/>
</dbReference>
<dbReference type="SMART" id="SM00086">
    <property type="entry name" value="PAC"/>
    <property type="match status" value="2"/>
</dbReference>
<dbReference type="RefSeq" id="WP_107492736.1">
    <property type="nucleotide sequence ID" value="NZ_PZKC01000004.1"/>
</dbReference>
<dbReference type="PROSITE" id="PS50113">
    <property type="entry name" value="PAC"/>
    <property type="match status" value="2"/>
</dbReference>
<dbReference type="Gene3D" id="3.20.20.450">
    <property type="entry name" value="EAL domain"/>
    <property type="match status" value="1"/>
</dbReference>
<dbReference type="AlphaFoldDB" id="A0A2T4IGN1"/>
<dbReference type="CDD" id="cd01948">
    <property type="entry name" value="EAL"/>
    <property type="match status" value="1"/>
</dbReference>
<dbReference type="CDD" id="cd01949">
    <property type="entry name" value="GGDEF"/>
    <property type="match status" value="1"/>
</dbReference>
<dbReference type="InterPro" id="IPR035919">
    <property type="entry name" value="EAL_sf"/>
</dbReference>
<dbReference type="InterPro" id="IPR000700">
    <property type="entry name" value="PAS-assoc_C"/>
</dbReference>
<evidence type="ECO:0000259" key="3">
    <source>
        <dbReference type="PROSITE" id="PS50112"/>
    </source>
</evidence>
<gene>
    <name evidence="7" type="ORF">C8261_05845</name>
</gene>
<organism evidence="7 8">
    <name type="scientific">Pseudothauera lacus</name>
    <dbReference type="NCBI Taxonomy" id="2136175"/>
    <lineage>
        <taxon>Bacteria</taxon>
        <taxon>Pseudomonadati</taxon>
        <taxon>Pseudomonadota</taxon>
        <taxon>Betaproteobacteria</taxon>
        <taxon>Rhodocyclales</taxon>
        <taxon>Zoogloeaceae</taxon>
        <taxon>Pseudothauera</taxon>
    </lineage>
</organism>
<dbReference type="PANTHER" id="PTHR44757">
    <property type="entry name" value="DIGUANYLATE CYCLASE DGCP"/>
    <property type="match status" value="1"/>
</dbReference>
<dbReference type="SUPFAM" id="SSF55785">
    <property type="entry name" value="PYP-like sensor domain (PAS domain)"/>
    <property type="match status" value="2"/>
</dbReference>
<name>A0A2T4IGN1_9RHOO</name>
<evidence type="ECO:0000259" key="4">
    <source>
        <dbReference type="PROSITE" id="PS50113"/>
    </source>
</evidence>
<dbReference type="InterPro" id="IPR035965">
    <property type="entry name" value="PAS-like_dom_sf"/>
</dbReference>
<reference evidence="7 8" key="2">
    <citation type="submission" date="2018-04" db="EMBL/GenBank/DDBJ databases">
        <title>Thauera lacus sp. nov., isolated from an saline lake in Inner Mongolia, China.</title>
        <authorList>
            <person name="Liang Q.-Y."/>
        </authorList>
    </citation>
    <scope>NUCLEOTIDE SEQUENCE [LARGE SCALE GENOMIC DNA]</scope>
    <source>
        <strain evidence="7 8">D20</strain>
    </source>
</reference>
<dbReference type="CDD" id="cd00130">
    <property type="entry name" value="PAS"/>
    <property type="match status" value="2"/>
</dbReference>
<dbReference type="FunFam" id="3.20.20.450:FF:000001">
    <property type="entry name" value="Cyclic di-GMP phosphodiesterase yahA"/>
    <property type="match status" value="1"/>
</dbReference>
<dbReference type="PROSITE" id="PS50887">
    <property type="entry name" value="GGDEF"/>
    <property type="match status" value="1"/>
</dbReference>
<sequence length="767" mass="84670">MPRPALPCSAVAPSRLPALGAVAGLCAPAQASAGAAAEWPLAALVTVTLLATVLAGTILLCQQLCRERRRHQQRAAHKSAQTEALCESLQRFEGFANATDCGFGMAELDGTITYVNPALTRMIGEARPEDAVGRRIADYYPPELHDKLLNEVLPTVMRTGHWSGEMRLRRCDGDLLDVEENYFFVRDEEGTPRLIANILTDIRARKSTEAQLRLMASVFEHSGEAILITDASNAIITANRAFTALTGYSLDEVRGRNPRILSAGLTSESVYRHMWRSIDSSGYWQGEIWDRRKDGAIYPKWLSISSIRNAAGETTHHIASFTDITERKQIEERIQHLAHHDPLTGLPNRLQLEGRIRQALADARRDGNALAVVFADLDNFKFINDSLGHHIGDRLLISVAERLRAAVRDSDIVARLGGDEFIIVLTRLDDAQVAIALCEKIRQHVGERFDIDGHALHTTLSLGVSLYPLDGRDADTLMRAADAAMYHAKGEGRNNIQLFDSRLNEAAAMRVRTETRLRDALEHGHFLLHYQPQFTTIGEHIVGVEALLRWQPPDEEMVPPNQFIPLAEDTGLIVPIGAWVIDEALAQLARWRSAGIDGLRMSINLSAHQLRLRELPRLIGRSIEQHGLQPADLELEVTESVAMRDPESTIGILTQLRDMGIALAIDDFGTGYSSLSYLKLLPISRLKLDRSFVHDIESNPNDAAISAATISLAHTLGLEVVAEGVEGPAQLGMLTQLGCDLLQGYHFSRPLAAPALADFVRDWRASH</sequence>
<dbReference type="InterPro" id="IPR000160">
    <property type="entry name" value="GGDEF_dom"/>
</dbReference>
<protein>
    <submittedName>
        <fullName evidence="7">Diguanylate cyclase</fullName>
    </submittedName>
</protein>
<comment type="catalytic activity">
    <reaction evidence="1">
        <text>3',3'-c-di-GMP + H2O = 5'-phosphoguanylyl(3'-&gt;5')guanosine + H(+)</text>
        <dbReference type="Rhea" id="RHEA:24902"/>
        <dbReference type="ChEBI" id="CHEBI:15377"/>
        <dbReference type="ChEBI" id="CHEBI:15378"/>
        <dbReference type="ChEBI" id="CHEBI:58754"/>
        <dbReference type="ChEBI" id="CHEBI:58805"/>
        <dbReference type="EC" id="3.1.4.52"/>
    </reaction>
    <physiologicalReaction direction="left-to-right" evidence="1">
        <dbReference type="Rhea" id="RHEA:24903"/>
    </physiologicalReaction>
</comment>
<accession>A0A2T4IGN1</accession>
<dbReference type="PROSITE" id="PS50112">
    <property type="entry name" value="PAS"/>
    <property type="match status" value="2"/>
</dbReference>
<dbReference type="SUPFAM" id="SSF55073">
    <property type="entry name" value="Nucleotide cyclase"/>
    <property type="match status" value="1"/>
</dbReference>
<dbReference type="InterPro" id="IPR043128">
    <property type="entry name" value="Rev_trsase/Diguanyl_cyclase"/>
</dbReference>
<evidence type="ECO:0000313" key="8">
    <source>
        <dbReference type="Proteomes" id="UP000241193"/>
    </source>
</evidence>
<proteinExistence type="predicted"/>
<dbReference type="SMART" id="SM00267">
    <property type="entry name" value="GGDEF"/>
    <property type="match status" value="1"/>
</dbReference>
<feature type="domain" description="PAC" evidence="4">
    <location>
        <begin position="284"/>
        <end position="336"/>
    </location>
</feature>
<dbReference type="Gene3D" id="3.30.450.20">
    <property type="entry name" value="PAS domain"/>
    <property type="match status" value="2"/>
</dbReference>
<evidence type="ECO:0000259" key="6">
    <source>
        <dbReference type="PROSITE" id="PS50887"/>
    </source>
</evidence>
<dbReference type="SMART" id="SM00091">
    <property type="entry name" value="PAS"/>
    <property type="match status" value="2"/>
</dbReference>
<dbReference type="OrthoDB" id="9812260at2"/>
<dbReference type="Pfam" id="PF13426">
    <property type="entry name" value="PAS_9"/>
    <property type="match status" value="2"/>
</dbReference>
<feature type="signal peptide" evidence="2">
    <location>
        <begin position="1"/>
        <end position="23"/>
    </location>
</feature>
<dbReference type="InterPro" id="IPR029787">
    <property type="entry name" value="Nucleotide_cyclase"/>
</dbReference>
<dbReference type="NCBIfam" id="TIGR00229">
    <property type="entry name" value="sensory_box"/>
    <property type="match status" value="2"/>
</dbReference>
<dbReference type="PROSITE" id="PS50883">
    <property type="entry name" value="EAL"/>
    <property type="match status" value="1"/>
</dbReference>
<evidence type="ECO:0000256" key="2">
    <source>
        <dbReference type="SAM" id="SignalP"/>
    </source>
</evidence>
<dbReference type="FunFam" id="3.30.70.270:FF:000001">
    <property type="entry name" value="Diguanylate cyclase domain protein"/>
    <property type="match status" value="1"/>
</dbReference>
<keyword evidence="8" id="KW-1185">Reference proteome</keyword>
<evidence type="ECO:0000313" key="7">
    <source>
        <dbReference type="EMBL" id="PTD96927.1"/>
    </source>
</evidence>
<feature type="domain" description="EAL" evidence="5">
    <location>
        <begin position="510"/>
        <end position="764"/>
    </location>
</feature>
<dbReference type="SMART" id="SM00052">
    <property type="entry name" value="EAL"/>
    <property type="match status" value="1"/>
</dbReference>
<keyword evidence="2" id="KW-0732">Signal</keyword>
<dbReference type="NCBIfam" id="TIGR00254">
    <property type="entry name" value="GGDEF"/>
    <property type="match status" value="1"/>
</dbReference>
<dbReference type="GO" id="GO:0071111">
    <property type="term" value="F:cyclic-guanylate-specific phosphodiesterase activity"/>
    <property type="evidence" value="ECO:0007669"/>
    <property type="project" value="UniProtKB-EC"/>
</dbReference>
<dbReference type="Pfam" id="PF00563">
    <property type="entry name" value="EAL"/>
    <property type="match status" value="1"/>
</dbReference>
<feature type="domain" description="PAC" evidence="4">
    <location>
        <begin position="162"/>
        <end position="214"/>
    </location>
</feature>
<dbReference type="PIRSF" id="PIRSF005925">
    <property type="entry name" value="Dos"/>
    <property type="match status" value="1"/>
</dbReference>
<dbReference type="Proteomes" id="UP000241193">
    <property type="component" value="Unassembled WGS sequence"/>
</dbReference>
<comment type="caution">
    <text evidence="7">The sequence shown here is derived from an EMBL/GenBank/DDBJ whole genome shotgun (WGS) entry which is preliminary data.</text>
</comment>
<dbReference type="SUPFAM" id="SSF141868">
    <property type="entry name" value="EAL domain-like"/>
    <property type="match status" value="1"/>
</dbReference>
<reference evidence="7 8" key="1">
    <citation type="submission" date="2018-03" db="EMBL/GenBank/DDBJ databases">
        <authorList>
            <person name="Keele B.F."/>
        </authorList>
    </citation>
    <scope>NUCLEOTIDE SEQUENCE [LARGE SCALE GENOMIC DNA]</scope>
    <source>
        <strain evidence="7 8">D20</strain>
    </source>
</reference>
<feature type="chain" id="PRO_5015737877" evidence="2">
    <location>
        <begin position="24"/>
        <end position="767"/>
    </location>
</feature>
<feature type="domain" description="PAS" evidence="3">
    <location>
        <begin position="88"/>
        <end position="160"/>
    </location>
</feature>
<dbReference type="InterPro" id="IPR001610">
    <property type="entry name" value="PAC"/>
</dbReference>
<feature type="domain" description="GGDEF" evidence="6">
    <location>
        <begin position="368"/>
        <end position="501"/>
    </location>
</feature>
<dbReference type="Pfam" id="PF00990">
    <property type="entry name" value="GGDEF"/>
    <property type="match status" value="1"/>
</dbReference>
<evidence type="ECO:0000259" key="5">
    <source>
        <dbReference type="PROSITE" id="PS50883"/>
    </source>
</evidence>
<dbReference type="GO" id="GO:0071732">
    <property type="term" value="P:cellular response to nitric oxide"/>
    <property type="evidence" value="ECO:0007669"/>
    <property type="project" value="UniProtKB-ARBA"/>
</dbReference>
<dbReference type="InterPro" id="IPR052155">
    <property type="entry name" value="Biofilm_reg_signaling"/>
</dbReference>
<dbReference type="InterPro" id="IPR001633">
    <property type="entry name" value="EAL_dom"/>
</dbReference>
<dbReference type="EMBL" id="PZKC01000004">
    <property type="protein sequence ID" value="PTD96927.1"/>
    <property type="molecule type" value="Genomic_DNA"/>
</dbReference>
<feature type="domain" description="PAS" evidence="3">
    <location>
        <begin position="211"/>
        <end position="257"/>
    </location>
</feature>
<dbReference type="InterPro" id="IPR000014">
    <property type="entry name" value="PAS"/>
</dbReference>
<dbReference type="PANTHER" id="PTHR44757:SF2">
    <property type="entry name" value="BIOFILM ARCHITECTURE MAINTENANCE PROTEIN MBAA"/>
    <property type="match status" value="1"/>
</dbReference>
<evidence type="ECO:0000256" key="1">
    <source>
        <dbReference type="ARBA" id="ARBA00051114"/>
    </source>
</evidence>
<dbReference type="InterPro" id="IPR012226">
    <property type="entry name" value="Diguanyl_cyclase/Pdiesterase"/>
</dbReference>